<dbReference type="PROSITE" id="PS51819">
    <property type="entry name" value="VOC"/>
    <property type="match status" value="1"/>
</dbReference>
<dbReference type="InterPro" id="IPR037523">
    <property type="entry name" value="VOC_core"/>
</dbReference>
<protein>
    <submittedName>
        <fullName evidence="2">Catechol 2,3-dioxygenase-like lactoylglutathione lyase family enzyme</fullName>
    </submittedName>
</protein>
<dbReference type="PANTHER" id="PTHR36503">
    <property type="entry name" value="BLR2520 PROTEIN"/>
    <property type="match status" value="1"/>
</dbReference>
<evidence type="ECO:0000313" key="2">
    <source>
        <dbReference type="EMBL" id="MBP2388393.1"/>
    </source>
</evidence>
<organism evidence="2 3">
    <name type="scientific">Paeniglutamicibacter kerguelensis</name>
    <dbReference type="NCBI Taxonomy" id="254788"/>
    <lineage>
        <taxon>Bacteria</taxon>
        <taxon>Bacillati</taxon>
        <taxon>Actinomycetota</taxon>
        <taxon>Actinomycetes</taxon>
        <taxon>Micrococcales</taxon>
        <taxon>Micrococcaceae</taxon>
        <taxon>Paeniglutamicibacter</taxon>
    </lineage>
</organism>
<dbReference type="SUPFAM" id="SSF54593">
    <property type="entry name" value="Glyoxalase/Bleomycin resistance protein/Dihydroxybiphenyl dioxygenase"/>
    <property type="match status" value="1"/>
</dbReference>
<name>A0ABS4XIU1_9MICC</name>
<dbReference type="InterPro" id="IPR029068">
    <property type="entry name" value="Glyas_Bleomycin-R_OHBP_Dase"/>
</dbReference>
<dbReference type="EMBL" id="JAGIOF010000003">
    <property type="protein sequence ID" value="MBP2388393.1"/>
    <property type="molecule type" value="Genomic_DNA"/>
</dbReference>
<dbReference type="RefSeq" id="WP_210001966.1">
    <property type="nucleotide sequence ID" value="NZ_BAAAJY010000001.1"/>
</dbReference>
<dbReference type="InterPro" id="IPR004360">
    <property type="entry name" value="Glyas_Fos-R_dOase_dom"/>
</dbReference>
<keyword evidence="3" id="KW-1185">Reference proteome</keyword>
<feature type="domain" description="VOC" evidence="1">
    <location>
        <begin position="5"/>
        <end position="129"/>
    </location>
</feature>
<evidence type="ECO:0000259" key="1">
    <source>
        <dbReference type="PROSITE" id="PS51819"/>
    </source>
</evidence>
<dbReference type="Gene3D" id="3.10.180.10">
    <property type="entry name" value="2,3-Dihydroxybiphenyl 1,2-Dioxygenase, domain 1"/>
    <property type="match status" value="1"/>
</dbReference>
<proteinExistence type="predicted"/>
<dbReference type="CDD" id="cd06587">
    <property type="entry name" value="VOC"/>
    <property type="match status" value="1"/>
</dbReference>
<evidence type="ECO:0000313" key="3">
    <source>
        <dbReference type="Proteomes" id="UP001296993"/>
    </source>
</evidence>
<dbReference type="Proteomes" id="UP001296993">
    <property type="component" value="Unassembled WGS sequence"/>
</dbReference>
<comment type="caution">
    <text evidence="2">The sequence shown here is derived from an EMBL/GenBank/DDBJ whole genome shotgun (WGS) entry which is preliminary data.</text>
</comment>
<dbReference type="Pfam" id="PF00903">
    <property type="entry name" value="Glyoxalase"/>
    <property type="match status" value="1"/>
</dbReference>
<gene>
    <name evidence="2" type="ORF">JOF47_003966</name>
</gene>
<dbReference type="PANTHER" id="PTHR36503:SF3">
    <property type="entry name" value="BLR0126 PROTEIN"/>
    <property type="match status" value="1"/>
</dbReference>
<sequence>MQKPTITDICLITRDLDNSIEFYTEKLGFTLKHRMPGFADFAGPGVILALWDAEHIQKTTGVRSQREEPQGHNVMLAVKLDSPEDIDRMHEELVARSVEFYDAPADYPWNARCLYLAGPCGELWEFFAWYDGGEPGAVDLSSNQEPVSL</sequence>
<accession>A0ABS4XIU1</accession>
<reference evidence="2 3" key="1">
    <citation type="submission" date="2021-03" db="EMBL/GenBank/DDBJ databases">
        <title>Sequencing the genomes of 1000 actinobacteria strains.</title>
        <authorList>
            <person name="Klenk H.-P."/>
        </authorList>
    </citation>
    <scope>NUCLEOTIDE SEQUENCE [LARGE SCALE GENOMIC DNA]</scope>
    <source>
        <strain evidence="2 3">DSM 15797</strain>
    </source>
</reference>